<dbReference type="InterPro" id="IPR012978">
    <property type="entry name" value="HEAT_RRP12"/>
</dbReference>
<evidence type="ECO:0000256" key="4">
    <source>
        <dbReference type="SAM" id="MobiDB-lite"/>
    </source>
</evidence>
<dbReference type="GeneID" id="4622951"/>
<comment type="subcellular location">
    <subcellularLocation>
        <location evidence="1">Nucleus</location>
    </subcellularLocation>
</comment>
<name>Q750G7_EREGS</name>
<dbReference type="EMBL" id="AE016820">
    <property type="protein sequence ID" value="AAS54476.2"/>
    <property type="molecule type" value="Genomic_DNA"/>
</dbReference>
<protein>
    <submittedName>
        <fullName evidence="7">AGL014Cp</fullName>
    </submittedName>
</protein>
<dbReference type="Proteomes" id="UP000000591">
    <property type="component" value="Chromosome VII"/>
</dbReference>
<evidence type="ECO:0000256" key="1">
    <source>
        <dbReference type="ARBA" id="ARBA00004123"/>
    </source>
</evidence>
<feature type="region of interest" description="Disordered" evidence="4">
    <location>
        <begin position="1020"/>
        <end position="1043"/>
    </location>
</feature>
<reference evidence="8" key="2">
    <citation type="journal article" date="2013" name="G3 (Bethesda)">
        <title>Genomes of Ashbya fungi isolated from insects reveal four mating-type loci, numerous translocations, lack of transposons, and distinct gene duplications.</title>
        <authorList>
            <person name="Dietrich F.S."/>
            <person name="Voegeli S."/>
            <person name="Kuo S."/>
            <person name="Philippsen P."/>
        </authorList>
    </citation>
    <scope>GENOME REANNOTATION</scope>
    <source>
        <strain evidence="8">ATCC 10895 / CBS 109.51 / FGSC 9923 / NRRL Y-1056</strain>
    </source>
</reference>
<dbReference type="AlphaFoldDB" id="Q750G7"/>
<dbReference type="InterPro" id="IPR016024">
    <property type="entry name" value="ARM-type_fold"/>
</dbReference>
<dbReference type="GO" id="GO:0005730">
    <property type="term" value="C:nucleolus"/>
    <property type="evidence" value="ECO:0000318"/>
    <property type="project" value="GO_Central"/>
</dbReference>
<dbReference type="Pfam" id="PF25772">
    <property type="entry name" value="HEAT_RRP12_N"/>
    <property type="match status" value="1"/>
</dbReference>
<evidence type="ECO:0000256" key="3">
    <source>
        <dbReference type="ARBA" id="ARBA00023242"/>
    </source>
</evidence>
<dbReference type="HOGENOM" id="CLU_003753_1_0_1"/>
<dbReference type="OMA" id="PDQMKHR"/>
<feature type="region of interest" description="Disordered" evidence="4">
    <location>
        <begin position="1098"/>
        <end position="1119"/>
    </location>
</feature>
<dbReference type="InterPro" id="IPR011989">
    <property type="entry name" value="ARM-like"/>
</dbReference>
<keyword evidence="8" id="KW-1185">Reference proteome</keyword>
<feature type="compositionally biased region" description="Basic residues" evidence="4">
    <location>
        <begin position="1164"/>
        <end position="1174"/>
    </location>
</feature>
<dbReference type="GO" id="GO:0003723">
    <property type="term" value="F:RNA binding"/>
    <property type="evidence" value="ECO:0000318"/>
    <property type="project" value="GO_Central"/>
</dbReference>
<evidence type="ECO:0000259" key="6">
    <source>
        <dbReference type="Pfam" id="PF25772"/>
    </source>
</evidence>
<reference evidence="7 8" key="1">
    <citation type="journal article" date="2004" name="Science">
        <title>The Ashbya gossypii genome as a tool for mapping the ancient Saccharomyces cerevisiae genome.</title>
        <authorList>
            <person name="Dietrich F.S."/>
            <person name="Voegeli S."/>
            <person name="Brachat S."/>
            <person name="Lerch A."/>
            <person name="Gates K."/>
            <person name="Steiner S."/>
            <person name="Mohr C."/>
            <person name="Pohlmann R."/>
            <person name="Luedi P."/>
            <person name="Choi S."/>
            <person name="Wing R.A."/>
            <person name="Flavier A."/>
            <person name="Gaffney T.D."/>
            <person name="Philippsen P."/>
        </authorList>
    </citation>
    <scope>NUCLEOTIDE SEQUENCE [LARGE SCALE GENOMIC DNA]</scope>
    <source>
        <strain evidence="8">ATCC 10895 / CBS 109.51 / FGSC 9923 / NRRL Y-1056</strain>
    </source>
</reference>
<dbReference type="InterPro" id="IPR057860">
    <property type="entry name" value="HEAT_RRP12_N"/>
</dbReference>
<organism evidence="7 8">
    <name type="scientific">Eremothecium gossypii (strain ATCC 10895 / CBS 109.51 / FGSC 9923 / NRRL Y-1056)</name>
    <name type="common">Yeast</name>
    <name type="synonym">Ashbya gossypii</name>
    <dbReference type="NCBI Taxonomy" id="284811"/>
    <lineage>
        <taxon>Eukaryota</taxon>
        <taxon>Fungi</taxon>
        <taxon>Dikarya</taxon>
        <taxon>Ascomycota</taxon>
        <taxon>Saccharomycotina</taxon>
        <taxon>Saccharomycetes</taxon>
        <taxon>Saccharomycetales</taxon>
        <taxon>Saccharomycetaceae</taxon>
        <taxon>Eremothecium</taxon>
    </lineage>
</organism>
<evidence type="ECO:0000313" key="7">
    <source>
        <dbReference type="EMBL" id="AAS54476.2"/>
    </source>
</evidence>
<dbReference type="PANTHER" id="PTHR48287:SF1">
    <property type="entry name" value="ARM REPEAT SUPERFAMILY PROTEIN"/>
    <property type="match status" value="1"/>
</dbReference>
<dbReference type="Pfam" id="PF08161">
    <property type="entry name" value="RRP12_HEAT"/>
    <property type="match status" value="1"/>
</dbReference>
<sequence length="1212" mass="133972">MDADKVAHELELEERLSKIRAQSNSKLDNQKHVAITLSAVEETMGEQKDGAGNVVNYLIAFMSLLDQSVSQETRELQDVQLGASSCYLLDIVFQHTPKPLLRSKFAELLMKIAPCITDPRTTAPLVRSALGCLEALLIAQDAQTWQNTQGLSVSPVRGLNGLLELSLDSRAKVRKRAQEAIVRILQNPPPAPTSAHVAAPVIADFALKALVSAIDEAANISNKKLRAVGGSDTLNAKTIHILRLIASITSTNQWPATLTEQLCDLLLEISKSSNQYLVSEAFGCFEALFNSMAESSANSGLADDKFLNVLDIIFSMKPSKSDAHLAVAWIAVVAKGVSTYASHQPLKCLVKIPDVFNVISFYLGSETPEVYFSASQCLIAILTDAIKDELLLYPPQVDGETFEAVDDVISKLSEIFTGFLTINYTHCAKEVLNTLAAAFKKLRHRCNPDFLRPLEIVGAWRTNEEQFLDFRNAAEQVIGAAIEAMGPETVLGCLPLNLENPSDKRPGRAWLIPLIRDHTKNSLLSVFAKEFIPTIRHFESTIEKLDKESIQCTLLQTVVDQLWSTFPQFCVLPKDLNDVFTDEFAAELASLLYSRIELRTVICNGLKVLVTSNLLYRDGAYKDDIIMGQQFPPTEAEKNIEYLSQKSPNMLAVLFNVYTQTAPNARSYILETIEAYLKITSAENLSNTFDNVCALLKDAMDKEASSQPVKGQPKMSATLLDLVVVMSRVVPASSYTALFSIFNTTVNSQDVLTQKRAYRIISNVADLEGGSGAVQSYISDIENVMIAAAKTVQTASKAARLTAITALVKLLPSDHHNFIVQIVPEVIVSCKDTNEKSREAAFGALIVMGKLMNEGNGIIKLSQLPGYDPATPDQQSSVAEFFKIISAGLIGESQHMVSATITAYSCLVFEFKDEVDPQVLLEIYDTIELYLTSNSREIVKSTIGFCKVCCLSLSDEFMRPRIPSLLPKLLRWSHEHTGHFKAKVKNILERLIRRFGYDFIDANFPEEDRKLLTNIRKTRNRNKRKAAEEDQNATSSTVQSSQKNSRFMSAFDEAIYDSDEDEGNDSDANENTKAKQYIVESKEDPLDLLDAGALAHVSSTRPKKMSKEEKRKKLASSDVYSFDSEGKLVLKNESGQAAEETLESLTSGINAYLDAVKNGPIKGQKGRLKYKKGRRDNADDSDDEGVPHPKANGPQRPNRVGKKGIHKNRRKL</sequence>
<dbReference type="InterPro" id="IPR052087">
    <property type="entry name" value="RRP12"/>
</dbReference>
<dbReference type="SUPFAM" id="SSF48371">
    <property type="entry name" value="ARM repeat"/>
    <property type="match status" value="1"/>
</dbReference>
<proteinExistence type="inferred from homology"/>
<dbReference type="KEGG" id="ago:AGOS_AGL014C"/>
<gene>
    <name evidence="7" type="ORF">AGOS_AGL014C</name>
</gene>
<keyword evidence="3" id="KW-0539">Nucleus</keyword>
<evidence type="ECO:0000256" key="2">
    <source>
        <dbReference type="ARBA" id="ARBA00007690"/>
    </source>
</evidence>
<comment type="similarity">
    <text evidence="2">Belongs to the RRP12 family.</text>
</comment>
<evidence type="ECO:0000313" key="8">
    <source>
        <dbReference type="Proteomes" id="UP000000591"/>
    </source>
</evidence>
<dbReference type="RefSeq" id="NP_986652.2">
    <property type="nucleotide sequence ID" value="NM_211714.2"/>
</dbReference>
<feature type="compositionally biased region" description="Polar residues" evidence="4">
    <location>
        <begin position="1032"/>
        <end position="1043"/>
    </location>
</feature>
<dbReference type="Gene3D" id="1.25.10.10">
    <property type="entry name" value="Leucine-rich Repeat Variant"/>
    <property type="match status" value="2"/>
</dbReference>
<dbReference type="FunCoup" id="Q750G7">
    <property type="interactions" value="1087"/>
</dbReference>
<evidence type="ECO:0000259" key="5">
    <source>
        <dbReference type="Pfam" id="PF08161"/>
    </source>
</evidence>
<dbReference type="PANTHER" id="PTHR48287">
    <property type="entry name" value="ARM REPEAT SUPERFAMILY PROTEIN"/>
    <property type="match status" value="1"/>
</dbReference>
<feature type="region of interest" description="Disordered" evidence="4">
    <location>
        <begin position="1158"/>
        <end position="1212"/>
    </location>
</feature>
<dbReference type="OrthoDB" id="2192888at2759"/>
<feature type="domain" description="RRP12 HEAT" evidence="5">
    <location>
        <begin position="365"/>
        <end position="661"/>
    </location>
</feature>
<dbReference type="STRING" id="284811.Q750G7"/>
<accession>Q750G7</accession>
<feature type="domain" description="RRP12 N-terminal HEAT" evidence="6">
    <location>
        <begin position="23"/>
        <end position="248"/>
    </location>
</feature>
<dbReference type="eggNOG" id="KOG1248">
    <property type="taxonomic scope" value="Eukaryota"/>
</dbReference>
<dbReference type="InParanoid" id="Q750G7"/>
<feature type="compositionally biased region" description="Basic residues" evidence="4">
    <location>
        <begin position="1199"/>
        <end position="1212"/>
    </location>
</feature>